<organism evidence="1 2">
    <name type="scientific">Geoalkalibacter ferrihydriticus</name>
    <dbReference type="NCBI Taxonomy" id="392333"/>
    <lineage>
        <taxon>Bacteria</taxon>
        <taxon>Pseudomonadati</taxon>
        <taxon>Thermodesulfobacteriota</taxon>
        <taxon>Desulfuromonadia</taxon>
        <taxon>Desulfuromonadales</taxon>
        <taxon>Geoalkalibacteraceae</taxon>
        <taxon>Geoalkalibacter</taxon>
    </lineage>
</organism>
<evidence type="ECO:0000313" key="1">
    <source>
        <dbReference type="EMBL" id="SDM97427.1"/>
    </source>
</evidence>
<protein>
    <submittedName>
        <fullName evidence="1">Putative transposase</fullName>
    </submittedName>
</protein>
<reference evidence="1 2" key="1">
    <citation type="submission" date="2016-10" db="EMBL/GenBank/DDBJ databases">
        <authorList>
            <person name="de Groot N.N."/>
        </authorList>
    </citation>
    <scope>NUCLEOTIDE SEQUENCE [LARGE SCALE GENOMIC DNA]</scope>
    <source>
        <strain evidence="1 2">DSM 17813</strain>
    </source>
</reference>
<dbReference type="Proteomes" id="UP000182146">
    <property type="component" value="Unassembled WGS sequence"/>
</dbReference>
<proteinExistence type="predicted"/>
<name>A0A1G9XKZ1_9BACT</name>
<evidence type="ECO:0000313" key="2">
    <source>
        <dbReference type="Proteomes" id="UP000182146"/>
    </source>
</evidence>
<gene>
    <name evidence="1" type="ORF">SAMN05660860_03488</name>
</gene>
<sequence length="46" mass="5303">MARIARAVVAGIPHHITQRGNRRQQKIFCDDALDLYRHVFWGGNDV</sequence>
<accession>A0A1G9XKZ1</accession>
<dbReference type="AlphaFoldDB" id="A0A1G9XKZ1"/>
<dbReference type="STRING" id="392333.SAMN05660860_03488"/>
<dbReference type="EMBL" id="FNGU01000017">
    <property type="protein sequence ID" value="SDM97427.1"/>
    <property type="molecule type" value="Genomic_DNA"/>
</dbReference>
<dbReference type="RefSeq" id="WP_200889332.1">
    <property type="nucleotide sequence ID" value="NZ_FNGU01000017.1"/>
</dbReference>